<comment type="caution">
    <text evidence="1">The sequence shown here is derived from an EMBL/GenBank/DDBJ whole genome shotgun (WGS) entry which is preliminary data.</text>
</comment>
<dbReference type="EMBL" id="CATNWA010006848">
    <property type="protein sequence ID" value="CAI9552940.1"/>
    <property type="molecule type" value="Genomic_DNA"/>
</dbReference>
<evidence type="ECO:0000313" key="2">
    <source>
        <dbReference type="Proteomes" id="UP001162483"/>
    </source>
</evidence>
<sequence length="46" mass="5032">MPHITAFQCHLSMPVSAAYQCQSVLPNNASQCRLAVPVSADYQCHI</sequence>
<dbReference type="Proteomes" id="UP001162483">
    <property type="component" value="Unassembled WGS sequence"/>
</dbReference>
<gene>
    <name evidence="1" type="ORF">SPARVUS_LOCUS3961371</name>
</gene>
<accession>A0ABN9BYY2</accession>
<reference evidence="1" key="1">
    <citation type="submission" date="2023-05" db="EMBL/GenBank/DDBJ databases">
        <authorList>
            <person name="Stuckert A."/>
        </authorList>
    </citation>
    <scope>NUCLEOTIDE SEQUENCE</scope>
</reference>
<evidence type="ECO:0000313" key="1">
    <source>
        <dbReference type="EMBL" id="CAI9552940.1"/>
    </source>
</evidence>
<organism evidence="1 2">
    <name type="scientific">Staurois parvus</name>
    <dbReference type="NCBI Taxonomy" id="386267"/>
    <lineage>
        <taxon>Eukaryota</taxon>
        <taxon>Metazoa</taxon>
        <taxon>Chordata</taxon>
        <taxon>Craniata</taxon>
        <taxon>Vertebrata</taxon>
        <taxon>Euteleostomi</taxon>
        <taxon>Amphibia</taxon>
        <taxon>Batrachia</taxon>
        <taxon>Anura</taxon>
        <taxon>Neobatrachia</taxon>
        <taxon>Ranoidea</taxon>
        <taxon>Ranidae</taxon>
        <taxon>Staurois</taxon>
    </lineage>
</organism>
<keyword evidence="2" id="KW-1185">Reference proteome</keyword>
<proteinExistence type="predicted"/>
<name>A0ABN9BYY2_9NEOB</name>
<protein>
    <submittedName>
        <fullName evidence="1">Uncharacterized protein</fullName>
    </submittedName>
</protein>